<gene>
    <name evidence="2" type="ORF">GCM10007140_15250</name>
</gene>
<proteinExistence type="predicted"/>
<dbReference type="PANTHER" id="PTHR43155">
    <property type="entry name" value="CYCLIC DI-GMP PHOSPHODIESTERASE PA4108-RELATED"/>
    <property type="match status" value="1"/>
</dbReference>
<dbReference type="Gene3D" id="1.10.3210.10">
    <property type="entry name" value="Hypothetical protein af1432"/>
    <property type="match status" value="1"/>
</dbReference>
<dbReference type="RefSeq" id="WP_188387769.1">
    <property type="nucleotide sequence ID" value="NZ_BMFK01000001.1"/>
</dbReference>
<dbReference type="InterPro" id="IPR003607">
    <property type="entry name" value="HD/PDEase_dom"/>
</dbReference>
<dbReference type="PANTHER" id="PTHR43155:SF2">
    <property type="entry name" value="CYCLIC DI-GMP PHOSPHODIESTERASE PA4108"/>
    <property type="match status" value="1"/>
</dbReference>
<feature type="domain" description="HD-GYP" evidence="1">
    <location>
        <begin position="95"/>
        <end position="291"/>
    </location>
</feature>
<keyword evidence="3" id="KW-1185">Reference proteome</keyword>
<dbReference type="AlphaFoldDB" id="A0A917AQ06"/>
<accession>A0A917AQ06</accession>
<dbReference type="SMART" id="SM00471">
    <property type="entry name" value="HDc"/>
    <property type="match status" value="1"/>
</dbReference>
<evidence type="ECO:0000313" key="3">
    <source>
        <dbReference type="Proteomes" id="UP000605259"/>
    </source>
</evidence>
<dbReference type="SUPFAM" id="SSF109604">
    <property type="entry name" value="HD-domain/PDEase-like"/>
    <property type="match status" value="1"/>
</dbReference>
<dbReference type="Pfam" id="PF13487">
    <property type="entry name" value="HD_5"/>
    <property type="match status" value="1"/>
</dbReference>
<reference evidence="2" key="2">
    <citation type="submission" date="2020-09" db="EMBL/GenBank/DDBJ databases">
        <authorList>
            <person name="Sun Q."/>
            <person name="Zhou Y."/>
        </authorList>
    </citation>
    <scope>NUCLEOTIDE SEQUENCE</scope>
    <source>
        <strain evidence="2">CGMCC 1.12698</strain>
    </source>
</reference>
<dbReference type="PROSITE" id="PS51832">
    <property type="entry name" value="HD_GYP"/>
    <property type="match status" value="1"/>
</dbReference>
<reference evidence="2" key="1">
    <citation type="journal article" date="2014" name="Int. J. Syst. Evol. Microbiol.">
        <title>Complete genome sequence of Corynebacterium casei LMG S-19264T (=DSM 44701T), isolated from a smear-ripened cheese.</title>
        <authorList>
            <consortium name="US DOE Joint Genome Institute (JGI-PGF)"/>
            <person name="Walter F."/>
            <person name="Albersmeier A."/>
            <person name="Kalinowski J."/>
            <person name="Ruckert C."/>
        </authorList>
    </citation>
    <scope>NUCLEOTIDE SEQUENCE</scope>
    <source>
        <strain evidence="2">CGMCC 1.12698</strain>
    </source>
</reference>
<organism evidence="2 3">
    <name type="scientific">Priestia taiwanensis</name>
    <dbReference type="NCBI Taxonomy" id="1347902"/>
    <lineage>
        <taxon>Bacteria</taxon>
        <taxon>Bacillati</taxon>
        <taxon>Bacillota</taxon>
        <taxon>Bacilli</taxon>
        <taxon>Bacillales</taxon>
        <taxon>Bacillaceae</taxon>
        <taxon>Priestia</taxon>
    </lineage>
</organism>
<name>A0A917AQ06_9BACI</name>
<dbReference type="InterPro" id="IPR037522">
    <property type="entry name" value="HD_GYP_dom"/>
</dbReference>
<evidence type="ECO:0000313" key="2">
    <source>
        <dbReference type="EMBL" id="GGE66046.1"/>
    </source>
</evidence>
<evidence type="ECO:0000259" key="1">
    <source>
        <dbReference type="PROSITE" id="PS51832"/>
    </source>
</evidence>
<dbReference type="EMBL" id="BMFK01000001">
    <property type="protein sequence ID" value="GGE66046.1"/>
    <property type="molecule type" value="Genomic_DNA"/>
</dbReference>
<dbReference type="CDD" id="cd00077">
    <property type="entry name" value="HDc"/>
    <property type="match status" value="1"/>
</dbReference>
<protein>
    <submittedName>
        <fullName evidence="2">HD family phosphohydrolase</fullName>
    </submittedName>
</protein>
<comment type="caution">
    <text evidence="2">The sequence shown here is derived from an EMBL/GenBank/DDBJ whole genome shotgun (WGS) entry which is preliminary data.</text>
</comment>
<dbReference type="Proteomes" id="UP000605259">
    <property type="component" value="Unassembled WGS sequence"/>
</dbReference>
<sequence length="330" mass="36736">MSTTYKIVNGILQHDIYTEGGVLLLSKGTNMQESHMNLLARHAVKTEHITECEEEVNDVKYNDAVQHMKQLMGEVADGNVSNLEDAITPFHSLLEDMLQEHNLLHMSRALHTQDALTYEHSVNVGFLSALIGKILNVPDALIGKLGEMGLLHDIGKLKIQQEVGLEGSFELSEESEDKRHTQYGYELLKGSPGIHYLVPVAALLHHEACDGSGYPHGYTEEKIPFPVQIVTVADKYDRLCSSEVAGGKVSPLDAAERIKRDSFDGKLNPKIVLPFVNYLKQHFVHQTVTLSDGQVGEIIYFSNDELTKPLVRVGDTFIDLKKETNLRIIG</sequence>